<organism evidence="1 2">
    <name type="scientific">Absidia repens</name>
    <dbReference type="NCBI Taxonomy" id="90262"/>
    <lineage>
        <taxon>Eukaryota</taxon>
        <taxon>Fungi</taxon>
        <taxon>Fungi incertae sedis</taxon>
        <taxon>Mucoromycota</taxon>
        <taxon>Mucoromycotina</taxon>
        <taxon>Mucoromycetes</taxon>
        <taxon>Mucorales</taxon>
        <taxon>Cunninghamellaceae</taxon>
        <taxon>Absidia</taxon>
    </lineage>
</organism>
<accession>A0A1X2I868</accession>
<evidence type="ECO:0000313" key="2">
    <source>
        <dbReference type="Proteomes" id="UP000193560"/>
    </source>
</evidence>
<gene>
    <name evidence="1" type="ORF">BCR42DRAFT_453993</name>
</gene>
<dbReference type="EMBL" id="MCGE01000021">
    <property type="protein sequence ID" value="ORZ11459.1"/>
    <property type="molecule type" value="Genomic_DNA"/>
</dbReference>
<keyword evidence="2" id="KW-1185">Reference proteome</keyword>
<name>A0A1X2I868_9FUNG</name>
<dbReference type="AlphaFoldDB" id="A0A1X2I868"/>
<sequence>MGSSFAGYNDLLKGALTTASVSQQQDSLMVEENHWVDFLVVDFFGSLDLSSNLRNQQLQAVGTGLTLIRCISQSISGVIESVILGHFEQKTTTMSNQVVPFNLPIQKRRKTQGFPLCLYW</sequence>
<protein>
    <submittedName>
        <fullName evidence="1">Uncharacterized protein</fullName>
    </submittedName>
</protein>
<proteinExistence type="predicted"/>
<evidence type="ECO:0000313" key="1">
    <source>
        <dbReference type="EMBL" id="ORZ11459.1"/>
    </source>
</evidence>
<dbReference type="OrthoDB" id="2626014at2759"/>
<dbReference type="Proteomes" id="UP000193560">
    <property type="component" value="Unassembled WGS sequence"/>
</dbReference>
<comment type="caution">
    <text evidence="1">The sequence shown here is derived from an EMBL/GenBank/DDBJ whole genome shotgun (WGS) entry which is preliminary data.</text>
</comment>
<reference evidence="1 2" key="1">
    <citation type="submission" date="2016-07" db="EMBL/GenBank/DDBJ databases">
        <title>Pervasive Adenine N6-methylation of Active Genes in Fungi.</title>
        <authorList>
            <consortium name="DOE Joint Genome Institute"/>
            <person name="Mondo S.J."/>
            <person name="Dannebaum R.O."/>
            <person name="Kuo R.C."/>
            <person name="Labutti K."/>
            <person name="Haridas S."/>
            <person name="Kuo A."/>
            <person name="Salamov A."/>
            <person name="Ahrendt S.R."/>
            <person name="Lipzen A."/>
            <person name="Sullivan W."/>
            <person name="Andreopoulos W.B."/>
            <person name="Clum A."/>
            <person name="Lindquist E."/>
            <person name="Daum C."/>
            <person name="Ramamoorthy G.K."/>
            <person name="Gryganskyi A."/>
            <person name="Culley D."/>
            <person name="Magnuson J.K."/>
            <person name="James T.Y."/>
            <person name="O'Malley M.A."/>
            <person name="Stajich J.E."/>
            <person name="Spatafora J.W."/>
            <person name="Visel A."/>
            <person name="Grigoriev I.V."/>
        </authorList>
    </citation>
    <scope>NUCLEOTIDE SEQUENCE [LARGE SCALE GENOMIC DNA]</scope>
    <source>
        <strain evidence="1 2">NRRL 1336</strain>
    </source>
</reference>